<dbReference type="EMBL" id="BARV01008207">
    <property type="protein sequence ID" value="GAI17235.1"/>
    <property type="molecule type" value="Genomic_DNA"/>
</dbReference>
<reference evidence="11" key="1">
    <citation type="journal article" date="2014" name="Front. Microbiol.">
        <title>High frequency of phylogenetically diverse reductive dehalogenase-homologous genes in deep subseafloor sedimentary metagenomes.</title>
        <authorList>
            <person name="Kawai M."/>
            <person name="Futagami T."/>
            <person name="Toyoda A."/>
            <person name="Takaki Y."/>
            <person name="Nishi S."/>
            <person name="Hori S."/>
            <person name="Arai W."/>
            <person name="Tsubouchi T."/>
            <person name="Morono Y."/>
            <person name="Uchiyama I."/>
            <person name="Ito T."/>
            <person name="Fujiyama A."/>
            <person name="Inagaki F."/>
            <person name="Takami H."/>
        </authorList>
    </citation>
    <scope>NUCLEOTIDE SEQUENCE</scope>
    <source>
        <strain evidence="11">Expedition CK06-06</strain>
    </source>
</reference>
<dbReference type="AlphaFoldDB" id="X1MRB8"/>
<dbReference type="SMART" id="SM00861">
    <property type="entry name" value="Transket_pyr"/>
    <property type="match status" value="1"/>
</dbReference>
<dbReference type="Pfam" id="PF02780">
    <property type="entry name" value="Transketolase_C"/>
    <property type="match status" value="1"/>
</dbReference>
<dbReference type="SUPFAM" id="SSF52922">
    <property type="entry name" value="TK C-terminal domain-like"/>
    <property type="match status" value="1"/>
</dbReference>
<feature type="domain" description="Transketolase-like pyrimidine-binding" evidence="10">
    <location>
        <begin position="22"/>
        <end position="185"/>
    </location>
</feature>
<dbReference type="InterPro" id="IPR009014">
    <property type="entry name" value="Transketo_C/PFOR_II"/>
</dbReference>
<comment type="cofactor">
    <cofactor evidence="2">
        <name>thiamine diphosphate</name>
        <dbReference type="ChEBI" id="CHEBI:58937"/>
    </cofactor>
</comment>
<dbReference type="GO" id="GO:0004802">
    <property type="term" value="F:transketolase activity"/>
    <property type="evidence" value="ECO:0007669"/>
    <property type="project" value="TreeGrafter"/>
</dbReference>
<comment type="similarity">
    <text evidence="3">Belongs to the transketolase family.</text>
</comment>
<dbReference type="InterPro" id="IPR051424">
    <property type="entry name" value="Transketolase-like"/>
</dbReference>
<name>X1MRB8_9ZZZZ</name>
<keyword evidence="8" id="KW-0460">Magnesium</keyword>
<evidence type="ECO:0000256" key="1">
    <source>
        <dbReference type="ARBA" id="ARBA00001913"/>
    </source>
</evidence>
<keyword evidence="7" id="KW-0106">Calcium</keyword>
<dbReference type="FunFam" id="3.40.50.970:FF:000129">
    <property type="entry name" value="Transketolase"/>
    <property type="match status" value="1"/>
</dbReference>
<evidence type="ECO:0000256" key="2">
    <source>
        <dbReference type="ARBA" id="ARBA00001964"/>
    </source>
</evidence>
<proteinExistence type="inferred from homology"/>
<organism evidence="11">
    <name type="scientific">marine sediment metagenome</name>
    <dbReference type="NCBI Taxonomy" id="412755"/>
    <lineage>
        <taxon>unclassified sequences</taxon>
        <taxon>metagenomes</taxon>
        <taxon>ecological metagenomes</taxon>
    </lineage>
</organism>
<evidence type="ECO:0000256" key="7">
    <source>
        <dbReference type="ARBA" id="ARBA00022837"/>
    </source>
</evidence>
<evidence type="ECO:0000256" key="8">
    <source>
        <dbReference type="ARBA" id="ARBA00022842"/>
    </source>
</evidence>
<sequence length="324" mass="35945">QVNIPEEGIEEYDKIPMEIGKIATRKVYGNALVNIFSKYPQIVVLDAEVGNSTFSEIFKKRFPQRFFEMYIAEQNMVGTALGLSLRGKIPFISSFSAFLTRAFDQIRMSQYSNSNIKFVGSHAGVSIGEDGASQMGLEDIAMFRTLLVSVVLYPSDGISTEKLVEKAAAHFGNVYIRTTRMDTPIIYSKEDDFKIGGSKVLKESKSDVVTVCAAGITLHEALKAYEKLKKENIAIRVIDVYSIKPIDKDSIIKAQKETKAIITVEDHFAEGGIGDAVKSAASESSPVYILAVRKMPRSGKPYELLDYEEISSEAIIKKVKEIVR</sequence>
<feature type="non-terminal residue" evidence="11">
    <location>
        <position position="1"/>
    </location>
</feature>
<dbReference type="InterPro" id="IPR020826">
    <property type="entry name" value="Transketolase_BS"/>
</dbReference>
<dbReference type="Gene3D" id="3.40.50.920">
    <property type="match status" value="1"/>
</dbReference>
<keyword evidence="5" id="KW-0808">Transferase</keyword>
<dbReference type="GO" id="GO:0046872">
    <property type="term" value="F:metal ion binding"/>
    <property type="evidence" value="ECO:0007669"/>
    <property type="project" value="UniProtKB-KW"/>
</dbReference>
<evidence type="ECO:0000256" key="9">
    <source>
        <dbReference type="ARBA" id="ARBA00023052"/>
    </source>
</evidence>
<comment type="caution">
    <text evidence="11">The sequence shown here is derived from an EMBL/GenBank/DDBJ whole genome shotgun (WGS) entry which is preliminary data.</text>
</comment>
<keyword evidence="9" id="KW-0786">Thiamine pyrophosphate</keyword>
<comment type="subunit">
    <text evidence="4">Homodimer.</text>
</comment>
<dbReference type="InterPro" id="IPR005475">
    <property type="entry name" value="Transketolase-like_Pyr-bd"/>
</dbReference>
<accession>X1MRB8</accession>
<evidence type="ECO:0000256" key="6">
    <source>
        <dbReference type="ARBA" id="ARBA00022723"/>
    </source>
</evidence>
<dbReference type="CDD" id="cd07033">
    <property type="entry name" value="TPP_PYR_DXS_TK_like"/>
    <property type="match status" value="1"/>
</dbReference>
<dbReference type="PROSITE" id="PS00802">
    <property type="entry name" value="TRANSKETOLASE_2"/>
    <property type="match status" value="1"/>
</dbReference>
<dbReference type="PANTHER" id="PTHR43195:SF1">
    <property type="entry name" value="FI06132P-RELATED"/>
    <property type="match status" value="1"/>
</dbReference>
<dbReference type="SUPFAM" id="SSF52518">
    <property type="entry name" value="Thiamin diphosphate-binding fold (THDP-binding)"/>
    <property type="match status" value="1"/>
</dbReference>
<evidence type="ECO:0000256" key="3">
    <source>
        <dbReference type="ARBA" id="ARBA00007131"/>
    </source>
</evidence>
<evidence type="ECO:0000313" key="11">
    <source>
        <dbReference type="EMBL" id="GAI17235.1"/>
    </source>
</evidence>
<dbReference type="Gene3D" id="3.40.50.970">
    <property type="match status" value="1"/>
</dbReference>
<evidence type="ECO:0000256" key="5">
    <source>
        <dbReference type="ARBA" id="ARBA00022679"/>
    </source>
</evidence>
<dbReference type="InterPro" id="IPR029061">
    <property type="entry name" value="THDP-binding"/>
</dbReference>
<dbReference type="PANTHER" id="PTHR43195">
    <property type="entry name" value="TRANSKETOLASE"/>
    <property type="match status" value="1"/>
</dbReference>
<protein>
    <recommendedName>
        <fullName evidence="10">Transketolase-like pyrimidine-binding domain-containing protein</fullName>
    </recommendedName>
</protein>
<gene>
    <name evidence="11" type="ORF">S06H3_16577</name>
</gene>
<dbReference type="Pfam" id="PF02779">
    <property type="entry name" value="Transket_pyr"/>
    <property type="match status" value="1"/>
</dbReference>
<dbReference type="GO" id="GO:0030976">
    <property type="term" value="F:thiamine pyrophosphate binding"/>
    <property type="evidence" value="ECO:0007669"/>
    <property type="project" value="TreeGrafter"/>
</dbReference>
<evidence type="ECO:0000259" key="10">
    <source>
        <dbReference type="SMART" id="SM00861"/>
    </source>
</evidence>
<keyword evidence="6" id="KW-0479">Metal-binding</keyword>
<evidence type="ECO:0000256" key="4">
    <source>
        <dbReference type="ARBA" id="ARBA00011738"/>
    </source>
</evidence>
<dbReference type="InterPro" id="IPR033248">
    <property type="entry name" value="Transketolase_C"/>
</dbReference>
<comment type="cofactor">
    <cofactor evidence="1">
        <name>Ca(2+)</name>
        <dbReference type="ChEBI" id="CHEBI:29108"/>
    </cofactor>
</comment>